<gene>
    <name evidence="2" type="ORF">HYG79_09855</name>
</gene>
<keyword evidence="1" id="KW-0812">Transmembrane</keyword>
<proteinExistence type="predicted"/>
<name>A0A7H9AQB2_9FLAO</name>
<evidence type="ECO:0000256" key="1">
    <source>
        <dbReference type="SAM" id="Phobius"/>
    </source>
</evidence>
<protein>
    <submittedName>
        <fullName evidence="2">Uncharacterized protein</fullName>
    </submittedName>
</protein>
<dbReference type="EMBL" id="CP058595">
    <property type="protein sequence ID" value="QLG45638.1"/>
    <property type="molecule type" value="Genomic_DNA"/>
</dbReference>
<feature type="transmembrane region" description="Helical" evidence="1">
    <location>
        <begin position="6"/>
        <end position="25"/>
    </location>
</feature>
<keyword evidence="3" id="KW-1185">Reference proteome</keyword>
<reference evidence="2 3" key="1">
    <citation type="journal article" date="2006" name="Int. J. Syst. Evol. Microbiol.">
        <title>Costertonia aggregata gen. nov., sp. nov., a mesophilic marine bacterium of the family Flavobacteriaceae, isolated from a mature biofilm.</title>
        <authorList>
            <person name="Kwon K.K."/>
            <person name="Lee Y.K."/>
            <person name="Lee H.K."/>
        </authorList>
    </citation>
    <scope>NUCLEOTIDE SEQUENCE [LARGE SCALE GENOMIC DNA]</scope>
    <source>
        <strain evidence="2 3">KCCM 42265</strain>
    </source>
</reference>
<dbReference type="RefSeq" id="WP_179241925.1">
    <property type="nucleotide sequence ID" value="NZ_CP058595.1"/>
</dbReference>
<keyword evidence="1" id="KW-0472">Membrane</keyword>
<dbReference type="AlphaFoldDB" id="A0A7H9AQB2"/>
<keyword evidence="1" id="KW-1133">Transmembrane helix</keyword>
<accession>A0A7H9AQB2</accession>
<evidence type="ECO:0000313" key="3">
    <source>
        <dbReference type="Proteomes" id="UP000509302"/>
    </source>
</evidence>
<sequence>MKHLFISMAYGIAALLAIIFASFYLSQDISTNDTISKESYKTDFDTEHTI</sequence>
<dbReference type="KEGG" id="cagg:HYG79_09855"/>
<evidence type="ECO:0000313" key="2">
    <source>
        <dbReference type="EMBL" id="QLG45638.1"/>
    </source>
</evidence>
<dbReference type="Proteomes" id="UP000509302">
    <property type="component" value="Chromosome"/>
</dbReference>
<organism evidence="2 3">
    <name type="scientific">Costertonia aggregata</name>
    <dbReference type="NCBI Taxonomy" id="343403"/>
    <lineage>
        <taxon>Bacteria</taxon>
        <taxon>Pseudomonadati</taxon>
        <taxon>Bacteroidota</taxon>
        <taxon>Flavobacteriia</taxon>
        <taxon>Flavobacteriales</taxon>
        <taxon>Flavobacteriaceae</taxon>
        <taxon>Costertonia</taxon>
    </lineage>
</organism>